<dbReference type="SUPFAM" id="SSF53041">
    <property type="entry name" value="Resolvase-like"/>
    <property type="match status" value="1"/>
</dbReference>
<dbReference type="PANTHER" id="PTHR30461">
    <property type="entry name" value="DNA-INVERTASE FROM LAMBDOID PROPHAGE"/>
    <property type="match status" value="1"/>
</dbReference>
<evidence type="ECO:0000256" key="2">
    <source>
        <dbReference type="ARBA" id="ARBA00023172"/>
    </source>
</evidence>
<dbReference type="Gene3D" id="3.90.1750.20">
    <property type="entry name" value="Putative Large Serine Recombinase, Chain B, Domain 2"/>
    <property type="match status" value="1"/>
</dbReference>
<dbReference type="CDD" id="cd00338">
    <property type="entry name" value="Ser_Recombinase"/>
    <property type="match status" value="1"/>
</dbReference>
<keyword evidence="6" id="KW-1185">Reference proteome</keyword>
<dbReference type="SMART" id="SM00857">
    <property type="entry name" value="Resolvase"/>
    <property type="match status" value="1"/>
</dbReference>
<evidence type="ECO:0000259" key="4">
    <source>
        <dbReference type="PROSITE" id="PS51737"/>
    </source>
</evidence>
<dbReference type="Gene3D" id="3.40.50.1390">
    <property type="entry name" value="Resolvase, N-terminal catalytic domain"/>
    <property type="match status" value="1"/>
</dbReference>
<evidence type="ECO:0000313" key="5">
    <source>
        <dbReference type="EMBL" id="QAY26977.1"/>
    </source>
</evidence>
<sequence>MTIHAAGYDRQSAERDSGSAASPATQRAANYGKAESLAREVARDGVEFKWLGHYSEAPGTSAFSGVDRPEWNRLVADCRAGKVNMIIVHYISRLTRRDPLEAIPVLTELLHLGVVIVSVNEGQFRAGNLMDLIHLIMRLDASHQESKNKSIAVKDAKELARALGGHVGFIPYGFDTEARMVPNPNDNGKPVQIQVLKHGAQKWDDAPHGSEPEVIRWLWREIKAHRDTPFKGGGAGSFHPGSLNGLVTRLWQNGVPTRGKTTGKKRADSDWDPSVLKRILRDPRIAGFQAEIVYRLKPDGTRGGFSHYRIKRDPVTMRPLELECGPIIPPAEWWELQAWLDGRGRGKGQYRGQSLLSAMDLLYCHGSGATDPETGYGDGSTMSGNLREGEAAKRATYSCKCPRRIHNGSSCSITMHNLDPYIAGRIMARIATVDPGDPDDADTVALLHEATRRWGMLNERPEKAGQRAELLAERADAVRALEELYEDRRAGGYKGAMGRKAFLQEEAAHTLRMEGAEERLRELDAAANPTLPVHEWLGEPGTDPLGPDSWWAKSELADKRAFIKLFIDRIEVIKTPKGAQRPGRVPDIASRVIIHWAKPSEDAQEEPETLAA</sequence>
<dbReference type="GO" id="GO:0003677">
    <property type="term" value="F:DNA binding"/>
    <property type="evidence" value="ECO:0007669"/>
    <property type="project" value="UniProtKB-KW"/>
</dbReference>
<dbReference type="EMBL" id="MK433266">
    <property type="protein sequence ID" value="QAY26977.1"/>
    <property type="molecule type" value="Genomic_DNA"/>
</dbReference>
<organism evidence="5 6">
    <name type="scientific">Streptomyces phage Shawty</name>
    <dbReference type="NCBI Taxonomy" id="2510521"/>
    <lineage>
        <taxon>Viruses</taxon>
        <taxon>Duplodnaviria</taxon>
        <taxon>Heunggongvirae</taxon>
        <taxon>Uroviricota</taxon>
        <taxon>Caudoviricetes</taxon>
        <taxon>Colingsworthviridae</taxon>
        <taxon>Lomovskayavirus</taxon>
        <taxon>Lomovskayavirus shawty</taxon>
    </lineage>
</organism>
<dbReference type="PROSITE" id="PS51737">
    <property type="entry name" value="RECOMBINASE_DNA_BIND"/>
    <property type="match status" value="1"/>
</dbReference>
<dbReference type="PANTHER" id="PTHR30461:SF2">
    <property type="entry name" value="SERINE RECOMBINASE PINE-RELATED"/>
    <property type="match status" value="1"/>
</dbReference>
<evidence type="ECO:0000313" key="6">
    <source>
        <dbReference type="Proteomes" id="UP000289228"/>
    </source>
</evidence>
<dbReference type="InterPro" id="IPR038109">
    <property type="entry name" value="DNA_bind_recomb_sf"/>
</dbReference>
<feature type="domain" description="Recombinase" evidence="4">
    <location>
        <begin position="190"/>
        <end position="346"/>
    </location>
</feature>
<evidence type="ECO:0000256" key="3">
    <source>
        <dbReference type="SAM" id="MobiDB-lite"/>
    </source>
</evidence>
<accession>A0A411CYK8</accession>
<dbReference type="Proteomes" id="UP000289228">
    <property type="component" value="Segment"/>
</dbReference>
<dbReference type="InterPro" id="IPR006119">
    <property type="entry name" value="Resolv_N"/>
</dbReference>
<dbReference type="InterPro" id="IPR011109">
    <property type="entry name" value="DNA_bind_recombinase_dom"/>
</dbReference>
<dbReference type="InterPro" id="IPR036162">
    <property type="entry name" value="Resolvase-like_N_sf"/>
</dbReference>
<proteinExistence type="predicted"/>
<keyword evidence="1" id="KW-0238">DNA-binding</keyword>
<dbReference type="Pfam" id="PF00239">
    <property type="entry name" value="Resolvase"/>
    <property type="match status" value="1"/>
</dbReference>
<feature type="region of interest" description="Disordered" evidence="3">
    <location>
        <begin position="1"/>
        <end position="31"/>
    </location>
</feature>
<evidence type="ECO:0000256" key="1">
    <source>
        <dbReference type="ARBA" id="ARBA00023125"/>
    </source>
</evidence>
<reference evidence="5 6" key="1">
    <citation type="submission" date="2019-01" db="EMBL/GenBank/DDBJ databases">
        <authorList>
            <person name="Sharon T."/>
            <person name="Marcella E.L."/>
            <person name="Lynley F.A."/>
            <person name="Shelly T."/>
            <person name="Kanika K."/>
            <person name="Kit P."/>
            <person name="Joe P."/>
            <person name="Garlena R.A."/>
            <person name="Russell D.A."/>
            <person name="Pope W.H."/>
            <person name="Jacobs-Sera D."/>
            <person name="Hatfull G.F."/>
        </authorList>
    </citation>
    <scope>NUCLEOTIDE SEQUENCE [LARGE SCALE GENOMIC DNA]</scope>
</reference>
<gene>
    <name evidence="5" type="primary">54</name>
    <name evidence="5" type="ORF">SEA_SHAWTY_54</name>
</gene>
<name>A0A411CYK8_9CAUD</name>
<dbReference type="GO" id="GO:0000150">
    <property type="term" value="F:DNA strand exchange activity"/>
    <property type="evidence" value="ECO:0007669"/>
    <property type="project" value="InterPro"/>
</dbReference>
<feature type="compositionally biased region" description="Polar residues" evidence="3">
    <location>
        <begin position="19"/>
        <end position="28"/>
    </location>
</feature>
<dbReference type="InterPro" id="IPR050639">
    <property type="entry name" value="SSR_resolvase"/>
</dbReference>
<protein>
    <submittedName>
        <fullName evidence="5">Serine integrase</fullName>
    </submittedName>
</protein>
<keyword evidence="2" id="KW-0233">DNA recombination</keyword>